<dbReference type="EMBL" id="CP093313">
    <property type="protein sequence ID" value="UWZ87066.1"/>
    <property type="molecule type" value="Genomic_DNA"/>
</dbReference>
<keyword evidence="6" id="KW-1185">Reference proteome</keyword>
<dbReference type="RefSeq" id="WP_260796700.1">
    <property type="nucleotide sequence ID" value="NZ_CP093313.1"/>
</dbReference>
<keyword evidence="2" id="KW-0805">Transcription regulation</keyword>
<reference evidence="5" key="1">
    <citation type="submission" date="2021-04" db="EMBL/GenBank/DDBJ databases">
        <title>Phylogenetic analysis of Acidobacteriaceae.</title>
        <authorList>
            <person name="Qiu L."/>
            <person name="Zhang Q."/>
        </authorList>
    </citation>
    <scope>NUCLEOTIDE SEQUENCE</scope>
    <source>
        <strain evidence="5">DSM 25168</strain>
    </source>
</reference>
<dbReference type="PANTHER" id="PTHR30265:SF4">
    <property type="entry name" value="KOW MOTIF FAMILY PROTEIN, EXPRESSED"/>
    <property type="match status" value="1"/>
</dbReference>
<dbReference type="GO" id="GO:0031564">
    <property type="term" value="P:transcription antitermination"/>
    <property type="evidence" value="ECO:0007669"/>
    <property type="project" value="UniProtKB-KW"/>
</dbReference>
<evidence type="ECO:0000313" key="5">
    <source>
        <dbReference type="EMBL" id="UWZ87066.1"/>
    </source>
</evidence>
<keyword evidence="1" id="KW-0889">Transcription antitermination</keyword>
<dbReference type="NCBIfam" id="NF033644">
    <property type="entry name" value="antiterm_UpxY"/>
    <property type="match status" value="1"/>
</dbReference>
<dbReference type="SUPFAM" id="SSF82679">
    <property type="entry name" value="N-utilization substance G protein NusG, N-terminal domain"/>
    <property type="match status" value="1"/>
</dbReference>
<gene>
    <name evidence="5" type="ORF">MOP44_24565</name>
</gene>
<dbReference type="InterPro" id="IPR036735">
    <property type="entry name" value="NGN_dom_sf"/>
</dbReference>
<dbReference type="InterPro" id="IPR008991">
    <property type="entry name" value="Translation_prot_SH3-like_sf"/>
</dbReference>
<dbReference type="InterPro" id="IPR006645">
    <property type="entry name" value="NGN-like_dom"/>
</dbReference>
<dbReference type="CDD" id="cd06091">
    <property type="entry name" value="KOW_NusG"/>
    <property type="match status" value="1"/>
</dbReference>
<evidence type="ECO:0000256" key="2">
    <source>
        <dbReference type="ARBA" id="ARBA00023015"/>
    </source>
</evidence>
<dbReference type="Proteomes" id="UP001059380">
    <property type="component" value="Chromosome"/>
</dbReference>
<dbReference type="SUPFAM" id="SSF50104">
    <property type="entry name" value="Translation proteins SH3-like domain"/>
    <property type="match status" value="1"/>
</dbReference>
<evidence type="ECO:0000256" key="1">
    <source>
        <dbReference type="ARBA" id="ARBA00022814"/>
    </source>
</evidence>
<name>A0A9J7BY83_9BACT</name>
<evidence type="ECO:0000256" key="3">
    <source>
        <dbReference type="ARBA" id="ARBA00023163"/>
    </source>
</evidence>
<accession>A0A9J7BY83</accession>
<proteinExistence type="predicted"/>
<dbReference type="GO" id="GO:0006354">
    <property type="term" value="P:DNA-templated transcription elongation"/>
    <property type="evidence" value="ECO:0007669"/>
    <property type="project" value="InterPro"/>
</dbReference>
<dbReference type="PANTHER" id="PTHR30265">
    <property type="entry name" value="RHO-INTERACTING TRANSCRIPTION TERMINATION FACTOR NUSG"/>
    <property type="match status" value="1"/>
</dbReference>
<organism evidence="5 6">
    <name type="scientific">Occallatibacter riparius</name>
    <dbReference type="NCBI Taxonomy" id="1002689"/>
    <lineage>
        <taxon>Bacteria</taxon>
        <taxon>Pseudomonadati</taxon>
        <taxon>Acidobacteriota</taxon>
        <taxon>Terriglobia</taxon>
        <taxon>Terriglobales</taxon>
        <taxon>Acidobacteriaceae</taxon>
        <taxon>Occallatibacter</taxon>
    </lineage>
</organism>
<evidence type="ECO:0000313" key="6">
    <source>
        <dbReference type="Proteomes" id="UP001059380"/>
    </source>
</evidence>
<dbReference type="Gene3D" id="3.30.70.940">
    <property type="entry name" value="NusG, N-terminal domain"/>
    <property type="match status" value="1"/>
</dbReference>
<keyword evidence="3" id="KW-0804">Transcription</keyword>
<dbReference type="InterPro" id="IPR043425">
    <property type="entry name" value="NusG-like"/>
</dbReference>
<protein>
    <submittedName>
        <fullName evidence="5">UpxY family transcription antiterminator</fullName>
    </submittedName>
</protein>
<dbReference type="KEGG" id="orp:MOP44_24565"/>
<dbReference type="Pfam" id="PF02357">
    <property type="entry name" value="NusG"/>
    <property type="match status" value="1"/>
</dbReference>
<sequence>MNLSRPELDTYEASGWWALYTKHQHEKTVADMLLSKGLEVFLPLYDTLRQWKDRKKVISLPLFPCYVFVKPAMNRRLQVVSTPGVHMILTRGGQDALITNPEIDAIRRCVEGPLQVEPHPFLNCGERVRVTRGSLKGLEGILLRKKNTYRLIVSVEMLSQSVAVELPASDVEPASASQFSTPLHANPIMAASRAMY</sequence>
<dbReference type="SMART" id="SM00738">
    <property type="entry name" value="NGN"/>
    <property type="match status" value="1"/>
</dbReference>
<dbReference type="AlphaFoldDB" id="A0A9J7BY83"/>
<feature type="domain" description="NusG-like N-terminal" evidence="4">
    <location>
        <begin position="13"/>
        <end position="110"/>
    </location>
</feature>
<evidence type="ECO:0000259" key="4">
    <source>
        <dbReference type="SMART" id="SM00738"/>
    </source>
</evidence>